<comment type="catalytic activity">
    <reaction evidence="1">
        <text>ATP + protein L-histidine = ADP + protein N-phospho-L-histidine.</text>
        <dbReference type="EC" id="2.7.13.3"/>
    </reaction>
</comment>
<feature type="transmembrane region" description="Helical" evidence="14">
    <location>
        <begin position="273"/>
        <end position="293"/>
    </location>
</feature>
<dbReference type="CDD" id="cd17546">
    <property type="entry name" value="REC_hyHK_CKI1_RcsC-like"/>
    <property type="match status" value="1"/>
</dbReference>
<dbReference type="Gene3D" id="3.40.50.2300">
    <property type="match status" value="1"/>
</dbReference>
<keyword evidence="4" id="KW-1003">Cell membrane</keyword>
<dbReference type="Pfam" id="PF05231">
    <property type="entry name" value="MASE1"/>
    <property type="match status" value="1"/>
</dbReference>
<keyword evidence="10" id="KW-0902">Two-component regulatory system</keyword>
<evidence type="ECO:0000313" key="17">
    <source>
        <dbReference type="EMBL" id="MEP0863135.1"/>
    </source>
</evidence>
<dbReference type="InterPro" id="IPR001789">
    <property type="entry name" value="Sig_transdc_resp-reg_receiver"/>
</dbReference>
<organism evidence="17 18">
    <name type="scientific">Funiculus sociatus GB2-A5</name>
    <dbReference type="NCBI Taxonomy" id="2933946"/>
    <lineage>
        <taxon>Bacteria</taxon>
        <taxon>Bacillati</taxon>
        <taxon>Cyanobacteriota</taxon>
        <taxon>Cyanophyceae</taxon>
        <taxon>Coleofasciculales</taxon>
        <taxon>Coleofasciculaceae</taxon>
        <taxon>Funiculus</taxon>
    </lineage>
</organism>
<feature type="domain" description="Histidine kinase" evidence="15">
    <location>
        <begin position="342"/>
        <end position="565"/>
    </location>
</feature>
<evidence type="ECO:0000259" key="16">
    <source>
        <dbReference type="PROSITE" id="PS50110"/>
    </source>
</evidence>
<dbReference type="Proteomes" id="UP001442494">
    <property type="component" value="Unassembled WGS sequence"/>
</dbReference>
<keyword evidence="18" id="KW-1185">Reference proteome</keyword>
<evidence type="ECO:0000256" key="8">
    <source>
        <dbReference type="ARBA" id="ARBA00022777"/>
    </source>
</evidence>
<dbReference type="SMART" id="SM00448">
    <property type="entry name" value="REC"/>
    <property type="match status" value="1"/>
</dbReference>
<dbReference type="Pfam" id="PF00512">
    <property type="entry name" value="HisKA"/>
    <property type="match status" value="1"/>
</dbReference>
<feature type="domain" description="Response regulatory" evidence="16">
    <location>
        <begin position="590"/>
        <end position="706"/>
    </location>
</feature>
<dbReference type="EC" id="2.7.13.3" evidence="3"/>
<dbReference type="PROSITE" id="PS50110">
    <property type="entry name" value="RESPONSE_REGULATORY"/>
    <property type="match status" value="1"/>
</dbReference>
<dbReference type="SUPFAM" id="SSF52172">
    <property type="entry name" value="CheY-like"/>
    <property type="match status" value="1"/>
</dbReference>
<evidence type="ECO:0000256" key="3">
    <source>
        <dbReference type="ARBA" id="ARBA00012438"/>
    </source>
</evidence>
<keyword evidence="7 14" id="KW-0812">Transmembrane</keyword>
<feature type="coiled-coil region" evidence="13">
    <location>
        <begin position="290"/>
        <end position="335"/>
    </location>
</feature>
<evidence type="ECO:0000256" key="9">
    <source>
        <dbReference type="ARBA" id="ARBA00022989"/>
    </source>
</evidence>
<dbReference type="InterPro" id="IPR011006">
    <property type="entry name" value="CheY-like_superfamily"/>
</dbReference>
<dbReference type="InterPro" id="IPR004358">
    <property type="entry name" value="Sig_transdc_His_kin-like_C"/>
</dbReference>
<keyword evidence="6" id="KW-0808">Transferase</keyword>
<dbReference type="InterPro" id="IPR003661">
    <property type="entry name" value="HisK_dim/P_dom"/>
</dbReference>
<feature type="transmembrane region" description="Helical" evidence="14">
    <location>
        <begin position="197"/>
        <end position="220"/>
    </location>
</feature>
<evidence type="ECO:0000259" key="15">
    <source>
        <dbReference type="PROSITE" id="PS50109"/>
    </source>
</evidence>
<dbReference type="PANTHER" id="PTHR43047:SF72">
    <property type="entry name" value="OSMOSENSING HISTIDINE PROTEIN KINASE SLN1"/>
    <property type="match status" value="1"/>
</dbReference>
<dbReference type="InterPro" id="IPR007895">
    <property type="entry name" value="MASE1"/>
</dbReference>
<dbReference type="PRINTS" id="PR00344">
    <property type="entry name" value="BCTRLSENSOR"/>
</dbReference>
<evidence type="ECO:0000256" key="10">
    <source>
        <dbReference type="ARBA" id="ARBA00023012"/>
    </source>
</evidence>
<feature type="transmembrane region" description="Helical" evidence="14">
    <location>
        <begin position="17"/>
        <end position="35"/>
    </location>
</feature>
<dbReference type="SMART" id="SM00388">
    <property type="entry name" value="HisKA"/>
    <property type="match status" value="1"/>
</dbReference>
<dbReference type="Pfam" id="PF00072">
    <property type="entry name" value="Response_reg"/>
    <property type="match status" value="1"/>
</dbReference>
<dbReference type="CDD" id="cd16922">
    <property type="entry name" value="HATPase_EvgS-ArcB-TorS-like"/>
    <property type="match status" value="1"/>
</dbReference>
<gene>
    <name evidence="17" type="ORF">NDI37_01465</name>
</gene>
<comment type="caution">
    <text evidence="17">The sequence shown here is derived from an EMBL/GenBank/DDBJ whole genome shotgun (WGS) entry which is preliminary data.</text>
</comment>
<evidence type="ECO:0000313" key="18">
    <source>
        <dbReference type="Proteomes" id="UP001442494"/>
    </source>
</evidence>
<keyword evidence="9 14" id="KW-1133">Transmembrane helix</keyword>
<accession>A0ABV0JIL8</accession>
<dbReference type="InterPro" id="IPR005467">
    <property type="entry name" value="His_kinase_dom"/>
</dbReference>
<dbReference type="SMART" id="SM00387">
    <property type="entry name" value="HATPase_c"/>
    <property type="match status" value="1"/>
</dbReference>
<dbReference type="Pfam" id="PF02518">
    <property type="entry name" value="HATPase_c"/>
    <property type="match status" value="1"/>
</dbReference>
<feature type="transmembrane region" description="Helical" evidence="14">
    <location>
        <begin position="164"/>
        <end position="185"/>
    </location>
</feature>
<protein>
    <recommendedName>
        <fullName evidence="3">histidine kinase</fullName>
        <ecNumber evidence="3">2.7.13.3</ecNumber>
    </recommendedName>
</protein>
<dbReference type="InterPro" id="IPR003594">
    <property type="entry name" value="HATPase_dom"/>
</dbReference>
<reference evidence="17 18" key="1">
    <citation type="submission" date="2022-04" db="EMBL/GenBank/DDBJ databases">
        <title>Positive selection, recombination, and allopatry shape intraspecific diversity of widespread and dominant cyanobacteria.</title>
        <authorList>
            <person name="Wei J."/>
            <person name="Shu W."/>
            <person name="Hu C."/>
        </authorList>
    </citation>
    <scope>NUCLEOTIDE SEQUENCE [LARGE SCALE GENOMIC DNA]</scope>
    <source>
        <strain evidence="17 18">GB2-A5</strain>
    </source>
</reference>
<keyword evidence="11 14" id="KW-0472">Membrane</keyword>
<dbReference type="CDD" id="cd00082">
    <property type="entry name" value="HisKA"/>
    <property type="match status" value="1"/>
</dbReference>
<keyword evidence="8" id="KW-0418">Kinase</keyword>
<dbReference type="EMBL" id="JAMPKK010000002">
    <property type="protein sequence ID" value="MEP0863135.1"/>
    <property type="molecule type" value="Genomic_DNA"/>
</dbReference>
<dbReference type="PANTHER" id="PTHR43047">
    <property type="entry name" value="TWO-COMPONENT HISTIDINE PROTEIN KINASE"/>
    <property type="match status" value="1"/>
</dbReference>
<dbReference type="PROSITE" id="PS50109">
    <property type="entry name" value="HIS_KIN"/>
    <property type="match status" value="1"/>
</dbReference>
<sequence length="799" mass="89168">MQPMAIKQKFPVKLDRTFLIAALVIPAVHLYLGYVGLSTTFVNGASVFWPSLGVFLAAMLILGYRVWPILFVSDFIVSHILFFPNNLLISLIIPAVNLLTPFSGTFLINRFIKRHNFLERSQDVFKFIILTIPTPLLSSLLAAVTLCTSGIAPWTAFAEVFRTWLASDSTGILVVTPLLLAWWQKSEHPRNFNKQEIIEFVFVLVWVIALDHIAFSGGYPIEYMVIPPLIWSAFRFEARISTLLVLIVSAIAVFGTVRGFGSFAKQASPNESLILLQSFICVIAIITFVISAVTSENRKAERKLRQANDELEQRVEERTTELNEAKNSAEVANQAKSEFLANMSHELRTPLNGVLGYAQVLSAAPNLTEQQQHGIDIIYNCGSHLLTLIEDVLDLSKIEARKMELHLSDLHLPAFLQGVEEICRIRADQKGIQFIYQPPDNLPTAIATDEKRLRQVLLNLLGNAIKFTDSGSVTFRVEVIESSLQPSFARFRFAVEDTGIGMLPAQLEQIFLPFEQVGDTKRQAEGTGLGLAITKKIVEMMGGDIHVKSLPNVGSTFEFEIECALATNWIVTNTVTKAGRIAGYTGDRKSILIVDDRWENRSVMVNLLQPLGFTVIEACNGREGLDKAHQVQPDLIITDLIMPTMNGWDFLALLRQSETLKDVPVVVSSASVYDADRRKSLAAGGNDFLTKPVQVEELYRLLAKHLQLDWIYAEAKPVEPAIATRLANATPTELAVPPLSELSSLLECAKRGQIKGIQQELERLAQLDESYQPFVNKLSLLVKEFNIRKIRQFLQEKVG</sequence>
<dbReference type="Gene3D" id="3.30.565.10">
    <property type="entry name" value="Histidine kinase-like ATPase, C-terminal domain"/>
    <property type="match status" value="1"/>
</dbReference>
<dbReference type="Gene3D" id="1.10.287.130">
    <property type="match status" value="1"/>
</dbReference>
<name>A0ABV0JIL8_9CYAN</name>
<feature type="transmembrane region" description="Helical" evidence="14">
    <location>
        <begin position="47"/>
        <end position="67"/>
    </location>
</feature>
<evidence type="ECO:0000256" key="6">
    <source>
        <dbReference type="ARBA" id="ARBA00022679"/>
    </source>
</evidence>
<dbReference type="InterPro" id="IPR036890">
    <property type="entry name" value="HATPase_C_sf"/>
</dbReference>
<evidence type="ECO:0000256" key="4">
    <source>
        <dbReference type="ARBA" id="ARBA00022475"/>
    </source>
</evidence>
<comment type="subcellular location">
    <subcellularLocation>
        <location evidence="2">Cell membrane</location>
        <topology evidence="2">Multi-pass membrane protein</topology>
    </subcellularLocation>
</comment>
<keyword evidence="5 12" id="KW-0597">Phosphoprotein</keyword>
<feature type="transmembrane region" description="Helical" evidence="14">
    <location>
        <begin position="87"/>
        <end position="112"/>
    </location>
</feature>
<evidence type="ECO:0000256" key="7">
    <source>
        <dbReference type="ARBA" id="ARBA00022692"/>
    </source>
</evidence>
<evidence type="ECO:0000256" key="5">
    <source>
        <dbReference type="ARBA" id="ARBA00022553"/>
    </source>
</evidence>
<evidence type="ECO:0000256" key="12">
    <source>
        <dbReference type="PROSITE-ProRule" id="PRU00169"/>
    </source>
</evidence>
<evidence type="ECO:0000256" key="14">
    <source>
        <dbReference type="SAM" id="Phobius"/>
    </source>
</evidence>
<evidence type="ECO:0000256" key="2">
    <source>
        <dbReference type="ARBA" id="ARBA00004651"/>
    </source>
</evidence>
<evidence type="ECO:0000256" key="11">
    <source>
        <dbReference type="ARBA" id="ARBA00023136"/>
    </source>
</evidence>
<feature type="transmembrane region" description="Helical" evidence="14">
    <location>
        <begin position="240"/>
        <end position="261"/>
    </location>
</feature>
<dbReference type="InterPro" id="IPR036097">
    <property type="entry name" value="HisK_dim/P_sf"/>
</dbReference>
<dbReference type="SUPFAM" id="SSF47384">
    <property type="entry name" value="Homodimeric domain of signal transducing histidine kinase"/>
    <property type="match status" value="1"/>
</dbReference>
<proteinExistence type="predicted"/>
<evidence type="ECO:0000256" key="13">
    <source>
        <dbReference type="SAM" id="Coils"/>
    </source>
</evidence>
<feature type="modified residue" description="4-aspartylphosphate" evidence="12">
    <location>
        <position position="639"/>
    </location>
</feature>
<dbReference type="SUPFAM" id="SSF55874">
    <property type="entry name" value="ATPase domain of HSP90 chaperone/DNA topoisomerase II/histidine kinase"/>
    <property type="match status" value="1"/>
</dbReference>
<evidence type="ECO:0000256" key="1">
    <source>
        <dbReference type="ARBA" id="ARBA00000085"/>
    </source>
</evidence>
<feature type="transmembrane region" description="Helical" evidence="14">
    <location>
        <begin position="124"/>
        <end position="152"/>
    </location>
</feature>
<keyword evidence="13" id="KW-0175">Coiled coil</keyword>